<dbReference type="RefSeq" id="WP_149509744.1">
    <property type="nucleotide sequence ID" value="NZ_VDFC01000010.1"/>
</dbReference>
<dbReference type="PANTHER" id="PTHR43135:SF3">
    <property type="entry name" value="ALPHA-D-RIBOSE 1-METHYLPHOSPHONATE 5-TRIPHOSPHATE DIPHOSPHATASE"/>
    <property type="match status" value="1"/>
</dbReference>
<comment type="caution">
    <text evidence="2">The sequence shown here is derived from an EMBL/GenBank/DDBJ whole genome shotgun (WGS) entry which is preliminary data.</text>
</comment>
<dbReference type="GO" id="GO:0016810">
    <property type="term" value="F:hydrolase activity, acting on carbon-nitrogen (but not peptide) bonds"/>
    <property type="evidence" value="ECO:0007669"/>
    <property type="project" value="InterPro"/>
</dbReference>
<organism evidence="2 3">
    <name type="scientific">Streptomyces apricus</name>
    <dbReference type="NCBI Taxonomy" id="1828112"/>
    <lineage>
        <taxon>Bacteria</taxon>
        <taxon>Bacillati</taxon>
        <taxon>Actinomycetota</taxon>
        <taxon>Actinomycetes</taxon>
        <taxon>Kitasatosporales</taxon>
        <taxon>Streptomycetaceae</taxon>
        <taxon>Streptomyces</taxon>
    </lineage>
</organism>
<dbReference type="InterPro" id="IPR032466">
    <property type="entry name" value="Metal_Hydrolase"/>
</dbReference>
<evidence type="ECO:0000313" key="2">
    <source>
        <dbReference type="EMBL" id="KAA0942189.1"/>
    </source>
</evidence>
<dbReference type="Gene3D" id="3.40.50.10910">
    <property type="entry name" value="Amidohydrolase"/>
    <property type="match status" value="1"/>
</dbReference>
<dbReference type="AlphaFoldDB" id="A0A5B0BMM4"/>
<dbReference type="PANTHER" id="PTHR43135">
    <property type="entry name" value="ALPHA-D-RIBOSE 1-METHYLPHOSPHONATE 5-TRIPHOSPHATE DIPHOSPHATASE"/>
    <property type="match status" value="1"/>
</dbReference>
<dbReference type="SUPFAM" id="SSF51338">
    <property type="entry name" value="Composite domain of metallo-dependent hydrolases"/>
    <property type="match status" value="1"/>
</dbReference>
<proteinExistence type="predicted"/>
<dbReference type="Pfam" id="PF01979">
    <property type="entry name" value="Amidohydro_1"/>
    <property type="match status" value="1"/>
</dbReference>
<sequence length="443" mass="46813">MTHEAEGAPTPYAPPQPGTVAVYRGATLFDGTGRPPRPSTSIVVDGPVIRAVGDDAGIAATVPADAHVLDLGGRFVIPGLIDSHQHLATPPDRPVAEAVLDRLVHSGVTAIRDMADDLRQVGDLARATLVGEIPGPDIRYAALMAGPGFFDDPRTHQVSRGGTPGAVPWMQAVTPDTDLRVAVALARGTYAAAIKVYADLDHRTVAAITAEAHRQGIPVWAHAAVFPATPRHVVAAGVDSVSHATLLAFEGAEGPLTTYKDKPPFDHGRFSAEDDPHLDGLFGLMRRNGTVLDATASMWESAELAGEGPEDAARARANSELAAHITAQAHRAGVDLSTGTDHETPPEEPFPALFDELAFLVRRCGIPPAEVLRSATLLGARSAGAEESMGSVEAGKLANFVVLQEDPLLDIDHLRSVTLTVKRGHRHERDAYDARRARAADSR</sequence>
<name>A0A5B0BMM4_9ACTN</name>
<dbReference type="Gene3D" id="3.30.110.90">
    <property type="entry name" value="Amidohydrolase"/>
    <property type="match status" value="1"/>
</dbReference>
<dbReference type="Proteomes" id="UP000324965">
    <property type="component" value="Unassembled WGS sequence"/>
</dbReference>
<keyword evidence="2" id="KW-0378">Hydrolase</keyword>
<evidence type="ECO:0000313" key="3">
    <source>
        <dbReference type="Proteomes" id="UP000324965"/>
    </source>
</evidence>
<dbReference type="Gene3D" id="2.30.40.10">
    <property type="entry name" value="Urease, subunit C, domain 1"/>
    <property type="match status" value="1"/>
</dbReference>
<dbReference type="SUPFAM" id="SSF51556">
    <property type="entry name" value="Metallo-dependent hydrolases"/>
    <property type="match status" value="1"/>
</dbReference>
<dbReference type="EMBL" id="VDFC01000010">
    <property type="protein sequence ID" value="KAA0942189.1"/>
    <property type="molecule type" value="Genomic_DNA"/>
</dbReference>
<evidence type="ECO:0000259" key="1">
    <source>
        <dbReference type="Pfam" id="PF01979"/>
    </source>
</evidence>
<dbReference type="Gene3D" id="1.20.58.520">
    <property type="entry name" value="Amidohydrolase"/>
    <property type="match status" value="1"/>
</dbReference>
<dbReference type="InterPro" id="IPR011059">
    <property type="entry name" value="Metal-dep_hydrolase_composite"/>
</dbReference>
<reference evidence="2 3" key="1">
    <citation type="submission" date="2019-05" db="EMBL/GenBank/DDBJ databases">
        <authorList>
            <person name="Hariharan J."/>
            <person name="Choudoir M.J."/>
            <person name="Diebold P."/>
            <person name="Panke-Buisse K."/>
            <person name="Buckley D.H."/>
        </authorList>
    </citation>
    <scope>NUCLEOTIDE SEQUENCE [LARGE SCALE GENOMIC DNA]</scope>
    <source>
        <strain evidence="2 3">SUN51</strain>
    </source>
</reference>
<dbReference type="InterPro" id="IPR051781">
    <property type="entry name" value="Metallo-dep_Hydrolase"/>
</dbReference>
<gene>
    <name evidence="2" type="ORF">FGF04_03665</name>
</gene>
<keyword evidence="3" id="KW-1185">Reference proteome</keyword>
<protein>
    <submittedName>
        <fullName evidence="2">Amidohydrolase family protein</fullName>
    </submittedName>
</protein>
<dbReference type="OrthoDB" id="3514520at2"/>
<accession>A0A5B0BMM4</accession>
<feature type="domain" description="Amidohydrolase-related" evidence="1">
    <location>
        <begin position="75"/>
        <end position="424"/>
    </location>
</feature>
<dbReference type="InterPro" id="IPR006680">
    <property type="entry name" value="Amidohydro-rel"/>
</dbReference>